<dbReference type="PANTHER" id="PTHR43615:SF1">
    <property type="entry name" value="PPDK_N DOMAIN-CONTAINING PROTEIN"/>
    <property type="match status" value="1"/>
</dbReference>
<accession>A0ABV2IDP0</accession>
<dbReference type="PANTHER" id="PTHR43615">
    <property type="entry name" value="PHOSPHOENOLPYRUVATE SYNTHASE-RELATED"/>
    <property type="match status" value="1"/>
</dbReference>
<dbReference type="Pfam" id="PF00391">
    <property type="entry name" value="PEP-utilizers"/>
    <property type="match status" value="1"/>
</dbReference>
<dbReference type="SUPFAM" id="SSF52009">
    <property type="entry name" value="Phosphohistidine domain"/>
    <property type="match status" value="1"/>
</dbReference>
<dbReference type="Gene3D" id="3.50.30.10">
    <property type="entry name" value="Phosphohistidine domain"/>
    <property type="match status" value="1"/>
</dbReference>
<dbReference type="InterPro" id="IPR051549">
    <property type="entry name" value="PEP_Utilizing_Enz"/>
</dbReference>
<evidence type="ECO:0000313" key="3">
    <source>
        <dbReference type="Proteomes" id="UP001549164"/>
    </source>
</evidence>
<dbReference type="EC" id="2.7.9.2" evidence="2"/>
<organism evidence="2 3">
    <name type="scientific">Martelella mangrovi</name>
    <dbReference type="NCBI Taxonomy" id="1397477"/>
    <lineage>
        <taxon>Bacteria</taxon>
        <taxon>Pseudomonadati</taxon>
        <taxon>Pseudomonadota</taxon>
        <taxon>Alphaproteobacteria</taxon>
        <taxon>Hyphomicrobiales</taxon>
        <taxon>Aurantimonadaceae</taxon>
        <taxon>Martelella</taxon>
    </lineage>
</organism>
<dbReference type="RefSeq" id="WP_354434615.1">
    <property type="nucleotide sequence ID" value="NZ_JBEPLY010000009.1"/>
</dbReference>
<comment type="caution">
    <text evidence="2">The sequence shown here is derived from an EMBL/GenBank/DDBJ whole genome shotgun (WGS) entry which is preliminary data.</text>
</comment>
<dbReference type="EMBL" id="JBEPLY010000009">
    <property type="protein sequence ID" value="MET3600729.1"/>
    <property type="molecule type" value="Genomic_DNA"/>
</dbReference>
<proteinExistence type="predicted"/>
<feature type="domain" description="PEP-utilising enzyme mobile" evidence="1">
    <location>
        <begin position="482"/>
        <end position="551"/>
    </location>
</feature>
<protein>
    <submittedName>
        <fullName evidence="2">Pyruvate,water dikinase</fullName>
        <ecNumber evidence="2">2.7.9.2</ecNumber>
    </submittedName>
</protein>
<dbReference type="InterPro" id="IPR008279">
    <property type="entry name" value="PEP-util_enz_mobile_dom"/>
</dbReference>
<dbReference type="Proteomes" id="UP001549164">
    <property type="component" value="Unassembled WGS sequence"/>
</dbReference>
<dbReference type="GO" id="GO:0008986">
    <property type="term" value="F:pyruvate, water dikinase activity"/>
    <property type="evidence" value="ECO:0007669"/>
    <property type="project" value="UniProtKB-EC"/>
</dbReference>
<evidence type="ECO:0000313" key="2">
    <source>
        <dbReference type="EMBL" id="MET3600729.1"/>
    </source>
</evidence>
<evidence type="ECO:0000259" key="1">
    <source>
        <dbReference type="Pfam" id="PF00391"/>
    </source>
</evidence>
<keyword evidence="2" id="KW-0670">Pyruvate</keyword>
<gene>
    <name evidence="2" type="ORF">ABID12_002680</name>
</gene>
<name>A0ABV2IDP0_9HYPH</name>
<keyword evidence="2" id="KW-0808">Transferase</keyword>
<sequence length="563" mass="61599">MRMPLFNPPTTGTWFKDKEHWSRPISGSFGSIYTRALTDGLKVSAAEYGEIEIWDFAVVANVPYGSPSWLGVAADRTDDIDAQLQEGNPRVAAAIARSESIWEERPWRTELQHWDTHWKPALADGNRALQAVDPASLDDEMLAAHLELAARHLYRAMYCHHALNNSCHVPVGDFLSRGSRLVDGTPLQLINLLKGTATVSAGARRELALVGNAIAQNATATAILEGGENGARTLEILQNLDAELSDAVAQYVDAIGWRPLSGYDVTDPTANEVPEVILSSIQNMLQSTYLEETTPAVKDELRKLRQTVSPKARSEFDALLSEAHLVYRLRDERTFYGDGWATGLLRRALRAAGRRLADRGQLSNPEHIFDLTVEEVATLTVYRAGPTRHDVTARANNRQRITVDEAPDRLGPEMTFPILDWLPASAQRLHDAIQETNLHMFAAKADTADNAHRIQGLAASPGDYVGTARIVSAPEDLKRVLPGDVIVAPTTSPAYNIVLPIIGAIVTDRGGLLSHAAIVSREQHIPAVVSTGEATRRLKDGALVRVNGHEGWVEEVLVTLNLA</sequence>
<keyword evidence="3" id="KW-1185">Reference proteome</keyword>
<reference evidence="2 3" key="1">
    <citation type="submission" date="2024-06" db="EMBL/GenBank/DDBJ databases">
        <title>Genomic Encyclopedia of Type Strains, Phase IV (KMG-IV): sequencing the most valuable type-strain genomes for metagenomic binning, comparative biology and taxonomic classification.</title>
        <authorList>
            <person name="Goeker M."/>
        </authorList>
    </citation>
    <scope>NUCLEOTIDE SEQUENCE [LARGE SCALE GENOMIC DNA]</scope>
    <source>
        <strain evidence="2 3">DSM 28102</strain>
    </source>
</reference>
<dbReference type="InterPro" id="IPR036637">
    <property type="entry name" value="Phosphohistidine_dom_sf"/>
</dbReference>